<evidence type="ECO:0000256" key="10">
    <source>
        <dbReference type="ARBA" id="ARBA00023049"/>
    </source>
</evidence>
<feature type="binding site" evidence="16">
    <location>
        <position position="624"/>
    </location>
    <ligand>
        <name>Zn(2+)</name>
        <dbReference type="ChEBI" id="CHEBI:29105"/>
        <note>catalytic</note>
    </ligand>
</feature>
<evidence type="ECO:0000313" key="23">
    <source>
        <dbReference type="Proteomes" id="UP000001292"/>
    </source>
</evidence>
<feature type="domain" description="CUB" evidence="19">
    <location>
        <begin position="1925"/>
        <end position="2044"/>
    </location>
</feature>
<dbReference type="InterPro" id="IPR000742">
    <property type="entry name" value="EGF"/>
</dbReference>
<dbReference type="SMART" id="SM00181">
    <property type="entry name" value="EGF"/>
    <property type="match status" value="4"/>
</dbReference>
<feature type="domain" description="CUB" evidence="19">
    <location>
        <begin position="1769"/>
        <end position="1882"/>
    </location>
</feature>
<dbReference type="FunFam" id="2.60.120.290:FF:000004">
    <property type="entry name" value="Metalloendopeptidase"/>
    <property type="match status" value="4"/>
</dbReference>
<evidence type="ECO:0000256" key="5">
    <source>
        <dbReference type="ARBA" id="ARBA00022729"/>
    </source>
</evidence>
<dbReference type="SMR" id="B4HH60"/>
<feature type="domain" description="CUB" evidence="19">
    <location>
        <begin position="2201"/>
        <end position="2317"/>
    </location>
</feature>
<feature type="binding site" evidence="16">
    <location>
        <position position="1522"/>
    </location>
    <ligand>
        <name>Zn(2+)</name>
        <dbReference type="ChEBI" id="CHEBI:29105"/>
        <note>catalytic</note>
    </ligand>
</feature>
<dbReference type="PhylomeDB" id="B4HH60"/>
<keyword evidence="2 15" id="KW-0245">EGF-like domain</keyword>
<evidence type="ECO:0000256" key="3">
    <source>
        <dbReference type="ARBA" id="ARBA00022670"/>
    </source>
</evidence>
<keyword evidence="7 16" id="KW-0378">Hydrolase</keyword>
<dbReference type="CDD" id="cd00054">
    <property type="entry name" value="EGF_CA"/>
    <property type="match status" value="4"/>
</dbReference>
<dbReference type="InterPro" id="IPR000859">
    <property type="entry name" value="CUB_dom"/>
</dbReference>
<evidence type="ECO:0000259" key="20">
    <source>
        <dbReference type="PROSITE" id="PS50026"/>
    </source>
</evidence>
<dbReference type="InterPro" id="IPR001881">
    <property type="entry name" value="EGF-like_Ca-bd_dom"/>
</dbReference>
<feature type="compositionally biased region" description="Polar residues" evidence="18">
    <location>
        <begin position="279"/>
        <end position="291"/>
    </location>
</feature>
<keyword evidence="3 16" id="KW-0645">Protease</keyword>
<keyword evidence="10 16" id="KW-0482">Metalloprotease</keyword>
<feature type="disulfide bond" evidence="16">
    <location>
        <begin position="1494"/>
        <end position="1495"/>
    </location>
</feature>
<feature type="compositionally biased region" description="Basic residues" evidence="18">
    <location>
        <begin position="396"/>
        <end position="412"/>
    </location>
</feature>
<dbReference type="Gene3D" id="2.60.120.290">
    <property type="entry name" value="Spermadhesin, CUB domain"/>
    <property type="match status" value="10"/>
</dbReference>
<feature type="compositionally biased region" description="Polar residues" evidence="18">
    <location>
        <begin position="318"/>
        <end position="327"/>
    </location>
</feature>
<dbReference type="Gene3D" id="3.40.390.10">
    <property type="entry name" value="Collagenase (Catalytic Domain)"/>
    <property type="match status" value="2"/>
</dbReference>
<dbReference type="PROSITE" id="PS01186">
    <property type="entry name" value="EGF_2"/>
    <property type="match status" value="4"/>
</dbReference>
<evidence type="ECO:0000256" key="17">
    <source>
        <dbReference type="RuleBase" id="RU361183"/>
    </source>
</evidence>
<feature type="domain" description="EGF-like" evidence="20">
    <location>
        <begin position="954"/>
        <end position="994"/>
    </location>
</feature>
<feature type="domain" description="EGF-like" evidence="20">
    <location>
        <begin position="2044"/>
        <end position="2084"/>
    </location>
</feature>
<evidence type="ECO:0000256" key="12">
    <source>
        <dbReference type="ARBA" id="ARBA00023157"/>
    </source>
</evidence>
<feature type="domain" description="CUB" evidence="19">
    <location>
        <begin position="723"/>
        <end position="839"/>
    </location>
</feature>
<dbReference type="Pfam" id="PF01400">
    <property type="entry name" value="Astacin"/>
    <property type="match status" value="2"/>
</dbReference>
<organism evidence="23">
    <name type="scientific">Drosophila sechellia</name>
    <name type="common">Fruit fly</name>
    <dbReference type="NCBI Taxonomy" id="7238"/>
    <lineage>
        <taxon>Eukaryota</taxon>
        <taxon>Metazoa</taxon>
        <taxon>Ecdysozoa</taxon>
        <taxon>Arthropoda</taxon>
        <taxon>Hexapoda</taxon>
        <taxon>Insecta</taxon>
        <taxon>Pterygota</taxon>
        <taxon>Neoptera</taxon>
        <taxon>Endopterygota</taxon>
        <taxon>Diptera</taxon>
        <taxon>Brachycera</taxon>
        <taxon>Muscomorpha</taxon>
        <taxon>Ephydroidea</taxon>
        <taxon>Drosophilidae</taxon>
        <taxon>Drosophila</taxon>
        <taxon>Sophophora</taxon>
    </lineage>
</organism>
<dbReference type="GO" id="GO:0008045">
    <property type="term" value="P:motor neuron axon guidance"/>
    <property type="evidence" value="ECO:0007669"/>
    <property type="project" value="EnsemblMetazoa"/>
</dbReference>
<dbReference type="PANTHER" id="PTHR24251:SF43">
    <property type="entry name" value="TOLLOID-LIKE PROTEIN 2"/>
    <property type="match status" value="1"/>
</dbReference>
<protein>
    <recommendedName>
        <fullName evidence="17">Metalloendopeptidase</fullName>
        <ecNumber evidence="17">3.4.24.-</ecNumber>
    </recommendedName>
</protein>
<feature type="region of interest" description="Disordered" evidence="18">
    <location>
        <begin position="181"/>
        <end position="210"/>
    </location>
</feature>
<dbReference type="PROSITE" id="PS51864">
    <property type="entry name" value="ASTACIN"/>
    <property type="match status" value="2"/>
</dbReference>
<feature type="disulfide bond" evidence="14">
    <location>
        <begin position="1769"/>
        <end position="1796"/>
    </location>
</feature>
<sequence length="2358" mass="267419">MRRRRGTPLGVSWTNCVLLLATGLLVVLISVHAKNPRPHRGLPAPAPAPVPESVDQVATENGHRREPTVDGSVLQRLSGSDRAVDEDEDVDEDGDEGLKHQHLEHRQQFDAYLGTIRRLRRPYRSKYTIEQLMRLHVTPKVSEDIDMDPCKAGGFMDDIALPEGDSGPVIAHTPINDEEHERQEVEQLLADSPSPVHDPASVSGAANSGPTKFNATFQLELEKLKQEVYHEGLQVEEEGLTDIIRKKTKLPSSGPVNLKAGQSQSQSQSANEPVKPGSESPSDYAQASSYKNEVLPPSEQRIHTDKPARLTLAEIGPKSSNKTQSLHRNVDTRKIQSDNKDIEDDSGNNFVAKRRPSQIVPTSLPEQRSTPAHVYSNAGGNGMQLDDEVDFLHSRGVVRRRHRRGPKQRRSNQHLEHEAKLQRLKEELSRPVIKGHHRQSHHQKQAQHRQHHQSHHRKKHRRQQQHHRRRGQSTTQYVNHSPPGFNQSQQAQQQSVPEMDLLKAETPKNKEPLRHRVARAVTAKKERIWDYGVIPYEIDGNFSGIHKALFKLAMRHWENSTCIKFVERDPEIHPNYIVFTVRSCGCCSFVGKRGNGPQAISIGRNCDKFGIVVHELGHVVGFWHEHTRPDREKHVVIEHNNIMKGQDYNFNMLSPDEVDSLGMAYDYDSIMHYARNTFSKGTYLDTILPIEMKGRKRPEIGQRLRLSQGDIAQANLLYKCPKCGRTFQESSGIFASPSHYTAGALSNETEHCEWRITATYGERVELKLENMNIFKSNNCETDYLEIRDGYFEKSPLIGRFCGKVDKEVIRTESSRMLLTYVNTHRIEGFRGFKAEFDVVCGGELFVDDAVGRLESPNYPLDYLPNKECVWKITVPDSYQVALKFQSFEVENHDNCVYDYVVVRDGPGQDAPLIGVFCGYKPPPNMKSSGNSMYVKFVSDTSVQKAGFSAVFMKEVDECETQNHGCEHECINTLGGYECSCRIGFELHSDKKHCEDACGGVIEYPNGTITSPSFPETYPLLKECIWEIVAPPKHRISLNFTHFDLEGTAHQQSDCGYDSVTVYSKLGENRLKRIGTFCGSSIPPTATSESNALRLEFHSDKSIQRSGFAAVFFTDIDECAVNNGGCQHECRNTIGSYICMCHNGYSMHENGHDCKEGECKYEISAPFGSIFSPNYPDSYPPNADCVWHFITTPGHRIKLIFNEFDVESHQECTYDNVSVYDGESESSSVLGRFCGDKIPFPISSTSNQMYMVLKTDKNKQKNGFRASHSTACGGYLRATSQVQQFYSHARFGNQDYDDGMDCEWTIAAPDNSYVQLIFLTFDIESSENCTFDYVQVFSDIDDVYGQYEPMYGQYCGNVVPPKRPKDGIHQLKTARQYSGRRRKQPHKSRNKAARRLPPPFLWTDDAVDVLQHSHSPTLNGQPMQRKRRAVTVRKERTWDYGVIPYEIDTIFSGAHKALFKQAMRHWENFTCIKFVERDANLHANYIYFTVKNCGCCSFLGKNGNGRQPISIGRNCEKFGIIIHELGHTIGFHHEHARGDRDKHIVINKGNIMRGQEYNFDVLSPEEVDLPLLPYDLNSIMHYAQNSFSKSPYLDTITPIGIPPGTHLELGQRRRLSRGDIVQANLLYKCASCGRTYQQNSGHIVSPHFVSSGNGVLSEFEGSGDAGEDPSAESEFDASLTNCEWRITATNGEKVILHLQQLHLMTSDDCTQDYLEIRDGYWHKSPLVRRICGNVSGEVITTQTSRMLLNYVNRNAAKGYRGFKARFEVVCGGDLKLTRDQSIDSPNYPLDYMPDKECVWRITAPDNHQVALKFQSFELEKHDGCAYDFVEIRDGNHSDSRLIGRFCGDKLPPNIKTRSNQMYIRFVSDSSVQKLGFSAALMLDVDECKFTDHGCQHLCINTLGSYQCGCRAGYELQANGKTCEDACGGVVDATKSNGSLYSPSYPDVYPNSKQCVWEVVAPPNHAVFLNFTHFDLEGTRFHYTKCNYDYLIIYSKMRDNRLKKIGIYCGHELPPVVNSEQSVLRLEFYSDRTVQRSGFVAKFVIDVDECSMNNGGCQHRCRNTFGSYQCSCRNGYTLAENGHNCTETRCKFEITTSYGVLQSPNYPEDYPRNIYCYWHFQTVLGHRIQLTFHDFEVESHQECIYDYVAIYDGRSENSSTLGIYCGGREPYAVIASTNEMFMVLATDAGLQRKGFKATFVSECGGYLRATNHSQTFYSHPRYGSRPYKRNMYCDWRIQADPESSVKIRFLYFEIEYSERCDYDYLEITEEGYSMNTIHGRFCGKHKPPIIISNSDTLLLRFQTDESNSLRGFAISFMAVDPPEDSVGEDFYAVTPFPGYLKSMHSSETGSDHLLPPSRLI</sequence>
<feature type="disulfide bond" evidence="16">
    <location>
        <begin position="1492"/>
        <end position="1514"/>
    </location>
</feature>
<keyword evidence="6" id="KW-0677">Repeat</keyword>
<feature type="domain" description="CUB" evidence="19">
    <location>
        <begin position="840"/>
        <end position="954"/>
    </location>
</feature>
<feature type="compositionally biased region" description="Acidic residues" evidence="18">
    <location>
        <begin position="84"/>
        <end position="95"/>
    </location>
</feature>
<feature type="domain" description="Peptidase M12A" evidence="21">
    <location>
        <begin position="519"/>
        <end position="721"/>
    </location>
</feature>
<dbReference type="FunFam" id="3.40.390.10:FF:000053">
    <property type="entry name" value="Metalloendopeptidase"/>
    <property type="match status" value="1"/>
</dbReference>
<dbReference type="SUPFAM" id="SSF57196">
    <property type="entry name" value="EGF/Laminin"/>
    <property type="match status" value="4"/>
</dbReference>
<feature type="compositionally biased region" description="Basic residues" evidence="18">
    <location>
        <begin position="1377"/>
        <end position="1391"/>
    </location>
</feature>
<dbReference type="HOGENOM" id="CLU_229617_0_0_1"/>
<dbReference type="InterPro" id="IPR006026">
    <property type="entry name" value="Peptidase_Metallo"/>
</dbReference>
<dbReference type="GO" id="GO:0008270">
    <property type="term" value="F:zinc ion binding"/>
    <property type="evidence" value="ECO:0007669"/>
    <property type="project" value="UniProtKB-UniRule"/>
</dbReference>
<dbReference type="STRING" id="7238.B4HH60"/>
<comment type="cofactor">
    <cofactor evidence="16 17">
        <name>Zn(2+)</name>
        <dbReference type="ChEBI" id="CHEBI:29105"/>
    </cofactor>
    <text evidence="16 17">Binds 1 zinc ion per subunit.</text>
</comment>
<gene>
    <name evidence="22" type="primary">Dsec\GM26621</name>
    <name evidence="22" type="ORF">Dsec_GM26621</name>
</gene>
<keyword evidence="5 17" id="KW-0732">Signal</keyword>
<dbReference type="MEROPS" id="M12.011"/>
<dbReference type="InterPro" id="IPR018097">
    <property type="entry name" value="EGF_Ca-bd_CS"/>
</dbReference>
<keyword evidence="13" id="KW-0325">Glycoprotein</keyword>
<evidence type="ECO:0000313" key="22">
    <source>
        <dbReference type="EMBL" id="EDW43536.1"/>
    </source>
</evidence>
<evidence type="ECO:0000256" key="1">
    <source>
        <dbReference type="ARBA" id="ARBA00022473"/>
    </source>
</evidence>
<evidence type="ECO:0000256" key="15">
    <source>
        <dbReference type="PROSITE-ProRule" id="PRU00076"/>
    </source>
</evidence>
<dbReference type="Pfam" id="PF00431">
    <property type="entry name" value="CUB"/>
    <property type="match status" value="10"/>
</dbReference>
<feature type="binding site" evidence="16">
    <location>
        <position position="618"/>
    </location>
    <ligand>
        <name>Zn(2+)</name>
        <dbReference type="ChEBI" id="CHEBI:29105"/>
        <note>catalytic</note>
    </ligand>
</feature>
<dbReference type="PANTHER" id="PTHR24251">
    <property type="entry name" value="OVOCHYMASE-RELATED"/>
    <property type="match status" value="1"/>
</dbReference>
<dbReference type="FunFam" id="3.40.390.10:FF:000004">
    <property type="entry name" value="Metalloendopeptidase"/>
    <property type="match status" value="1"/>
</dbReference>
<dbReference type="GO" id="GO:0007415">
    <property type="term" value="P:defasciculation of motor neuron axon"/>
    <property type="evidence" value="ECO:0007669"/>
    <property type="project" value="EnsemblMetazoa"/>
</dbReference>
<dbReference type="EC" id="3.4.24.-" evidence="17"/>
<keyword evidence="9" id="KW-0106">Calcium</keyword>
<evidence type="ECO:0000256" key="6">
    <source>
        <dbReference type="ARBA" id="ARBA00022737"/>
    </source>
</evidence>
<dbReference type="PROSITE" id="PS00010">
    <property type="entry name" value="ASX_HYDROXYL"/>
    <property type="match status" value="4"/>
</dbReference>
<evidence type="ECO:0000259" key="21">
    <source>
        <dbReference type="PROSITE" id="PS51864"/>
    </source>
</evidence>
<keyword evidence="8 16" id="KW-0862">Zinc</keyword>
<dbReference type="CDD" id="cd04281">
    <property type="entry name" value="ZnMc_BMP1_TLD"/>
    <property type="match status" value="1"/>
</dbReference>
<dbReference type="FunFam" id="2.10.25.10:FF:000022">
    <property type="entry name" value="Metalloendopeptidase"/>
    <property type="match status" value="1"/>
</dbReference>
<keyword evidence="12 14" id="KW-1015">Disulfide bond</keyword>
<dbReference type="InterPro" id="IPR000152">
    <property type="entry name" value="EGF-type_Asp/Asn_hydroxyl_site"/>
</dbReference>
<feature type="domain" description="CUB" evidence="19">
    <location>
        <begin position="997"/>
        <end position="1114"/>
    </location>
</feature>
<feature type="domain" description="EGF-like" evidence="20">
    <location>
        <begin position="1114"/>
        <end position="1154"/>
    </location>
</feature>
<dbReference type="GO" id="GO:0008586">
    <property type="term" value="P:imaginal disc-derived wing vein morphogenesis"/>
    <property type="evidence" value="ECO:0007669"/>
    <property type="project" value="EnsemblMetazoa"/>
</dbReference>
<accession>B4HH60</accession>
<evidence type="ECO:0000256" key="18">
    <source>
        <dbReference type="SAM" id="MobiDB-lite"/>
    </source>
</evidence>
<dbReference type="PROSITE" id="PS50026">
    <property type="entry name" value="EGF_3"/>
    <property type="match status" value="4"/>
</dbReference>
<dbReference type="InterPro" id="IPR049883">
    <property type="entry name" value="NOTCH1_EGF-like"/>
</dbReference>
<feature type="domain" description="Peptidase M12A" evidence="21">
    <location>
        <begin position="1427"/>
        <end position="1629"/>
    </location>
</feature>
<dbReference type="GO" id="GO:0032927">
    <property type="term" value="P:positive regulation of activin receptor signaling pathway"/>
    <property type="evidence" value="ECO:0007669"/>
    <property type="project" value="EnsemblMetazoa"/>
</dbReference>
<feature type="domain" description="CUB" evidence="19">
    <location>
        <begin position="1158"/>
        <end position="1270"/>
    </location>
</feature>
<evidence type="ECO:0000256" key="2">
    <source>
        <dbReference type="ARBA" id="ARBA00022536"/>
    </source>
</evidence>
<dbReference type="InterPro" id="IPR034036">
    <property type="entry name" value="ZnMP_TLD/BMP1"/>
</dbReference>
<dbReference type="CDD" id="cd00041">
    <property type="entry name" value="CUB"/>
    <property type="match status" value="10"/>
</dbReference>
<feature type="region of interest" description="Disordered" evidence="18">
    <location>
        <begin position="1372"/>
        <end position="1391"/>
    </location>
</feature>
<dbReference type="FunFam" id="2.60.120.290:FF:000064">
    <property type="entry name" value="Metalloendopeptidase"/>
    <property type="match status" value="1"/>
</dbReference>
<feature type="binding site" evidence="16">
    <location>
        <position position="1532"/>
    </location>
    <ligand>
        <name>Zn(2+)</name>
        <dbReference type="ChEBI" id="CHEBI:29105"/>
        <note>catalytic</note>
    </ligand>
</feature>
<dbReference type="Pfam" id="PF14670">
    <property type="entry name" value="FXa_inhibition"/>
    <property type="match status" value="3"/>
</dbReference>
<feature type="disulfide bond" evidence="16">
    <location>
        <begin position="586"/>
        <end position="587"/>
    </location>
</feature>
<dbReference type="InterPro" id="IPR001506">
    <property type="entry name" value="Peptidase_M12A"/>
</dbReference>
<dbReference type="Gene3D" id="2.10.25.10">
    <property type="entry name" value="Laminin"/>
    <property type="match status" value="4"/>
</dbReference>
<dbReference type="FunFam" id="2.10.25.10:FF:000240">
    <property type="entry name" value="Vitamin K-dependent protein S"/>
    <property type="match status" value="2"/>
</dbReference>
<feature type="compositionally biased region" description="Basic and acidic residues" evidence="18">
    <location>
        <begin position="328"/>
        <end position="340"/>
    </location>
</feature>
<feature type="active site" evidence="16">
    <location>
        <position position="1523"/>
    </location>
</feature>
<keyword evidence="4 16" id="KW-0479">Metal-binding</keyword>
<dbReference type="PROSITE" id="PS01180">
    <property type="entry name" value="CUB"/>
    <property type="match status" value="10"/>
</dbReference>
<dbReference type="GO" id="GO:0005509">
    <property type="term" value="F:calcium ion binding"/>
    <property type="evidence" value="ECO:0007669"/>
    <property type="project" value="InterPro"/>
</dbReference>
<evidence type="ECO:0000256" key="4">
    <source>
        <dbReference type="ARBA" id="ARBA00022723"/>
    </source>
</evidence>
<evidence type="ECO:0000256" key="9">
    <source>
        <dbReference type="ARBA" id="ARBA00022837"/>
    </source>
</evidence>
<dbReference type="PRINTS" id="PR00480">
    <property type="entry name" value="ASTACIN"/>
</dbReference>
<dbReference type="FunFam" id="2.10.25.10:FF:001317">
    <property type="entry name" value="Matrilin 4"/>
    <property type="match status" value="1"/>
</dbReference>
<feature type="chain" id="PRO_5005123119" description="Metalloendopeptidase" evidence="17">
    <location>
        <begin position="34"/>
        <end position="2358"/>
    </location>
</feature>
<dbReference type="GO" id="GO:0005615">
    <property type="term" value="C:extracellular space"/>
    <property type="evidence" value="ECO:0007669"/>
    <property type="project" value="EnsemblMetazoa"/>
</dbReference>
<feature type="disulfide bond" evidence="16">
    <location>
        <begin position="584"/>
        <end position="606"/>
    </location>
</feature>
<feature type="region of interest" description="Disordered" evidence="18">
    <location>
        <begin position="248"/>
        <end position="382"/>
    </location>
</feature>
<evidence type="ECO:0000256" key="8">
    <source>
        <dbReference type="ARBA" id="ARBA00022833"/>
    </source>
</evidence>
<keyword evidence="11" id="KW-0865">Zymogen</keyword>
<dbReference type="Proteomes" id="UP000001292">
    <property type="component" value="Unassembled WGS sequence"/>
</dbReference>
<dbReference type="InterPro" id="IPR035914">
    <property type="entry name" value="Sperma_CUB_dom_sf"/>
</dbReference>
<dbReference type="SUPFAM" id="SSF55486">
    <property type="entry name" value="Metalloproteases ('zincins'), catalytic domain"/>
    <property type="match status" value="2"/>
</dbReference>
<dbReference type="SMART" id="SM00179">
    <property type="entry name" value="EGF_CA"/>
    <property type="match status" value="4"/>
</dbReference>
<evidence type="ECO:0000256" key="11">
    <source>
        <dbReference type="ARBA" id="ARBA00023145"/>
    </source>
</evidence>
<reference evidence="22 23" key="1">
    <citation type="journal article" date="2007" name="Nature">
        <title>Evolution of genes and genomes on the Drosophila phylogeny.</title>
        <authorList>
            <consortium name="Drosophila 12 Genomes Consortium"/>
            <person name="Clark A.G."/>
            <person name="Eisen M.B."/>
            <person name="Smith D.R."/>
            <person name="Bergman C.M."/>
            <person name="Oliver B."/>
            <person name="Markow T.A."/>
            <person name="Kaufman T.C."/>
            <person name="Kellis M."/>
            <person name="Gelbart W."/>
            <person name="Iyer V.N."/>
            <person name="Pollard D.A."/>
            <person name="Sackton T.B."/>
            <person name="Larracuente A.M."/>
            <person name="Singh N.D."/>
            <person name="Abad J.P."/>
            <person name="Abt D.N."/>
            <person name="Adryan B."/>
            <person name="Aguade M."/>
            <person name="Akashi H."/>
            <person name="Anderson W.W."/>
            <person name="Aquadro C.F."/>
            <person name="Ardell D.H."/>
            <person name="Arguello R."/>
            <person name="Artieri C.G."/>
            <person name="Barbash D.A."/>
            <person name="Barker D."/>
            <person name="Barsanti P."/>
            <person name="Batterham P."/>
            <person name="Batzoglou S."/>
            <person name="Begun D."/>
            <person name="Bhutkar A."/>
            <person name="Blanco E."/>
            <person name="Bosak S.A."/>
            <person name="Bradley R.K."/>
            <person name="Brand A.D."/>
            <person name="Brent M.R."/>
            <person name="Brooks A.N."/>
            <person name="Brown R.H."/>
            <person name="Butlin R.K."/>
            <person name="Caggese C."/>
            <person name="Calvi B.R."/>
            <person name="Bernardo de Carvalho A."/>
            <person name="Caspi A."/>
            <person name="Castrezana S."/>
            <person name="Celniker S.E."/>
            <person name="Chang J.L."/>
            <person name="Chapple C."/>
            <person name="Chatterji S."/>
            <person name="Chinwalla A."/>
            <person name="Civetta A."/>
            <person name="Clifton S.W."/>
            <person name="Comeron J.M."/>
            <person name="Costello J.C."/>
            <person name="Coyne J.A."/>
            <person name="Daub J."/>
            <person name="David R.G."/>
            <person name="Delcher A.L."/>
            <person name="Delehaunty K."/>
            <person name="Do C.B."/>
            <person name="Ebling H."/>
            <person name="Edwards K."/>
            <person name="Eickbush T."/>
            <person name="Evans J.D."/>
            <person name="Filipski A."/>
            <person name="Findeiss S."/>
            <person name="Freyhult E."/>
            <person name="Fulton L."/>
            <person name="Fulton R."/>
            <person name="Garcia A.C."/>
            <person name="Gardiner A."/>
            <person name="Garfield D.A."/>
            <person name="Garvin B.E."/>
            <person name="Gibson G."/>
            <person name="Gilbert D."/>
            <person name="Gnerre S."/>
            <person name="Godfrey J."/>
            <person name="Good R."/>
            <person name="Gotea V."/>
            <person name="Gravely B."/>
            <person name="Greenberg A.J."/>
            <person name="Griffiths-Jones S."/>
            <person name="Gross S."/>
            <person name="Guigo R."/>
            <person name="Gustafson E.A."/>
            <person name="Haerty W."/>
            <person name="Hahn M.W."/>
            <person name="Halligan D.L."/>
            <person name="Halpern A.L."/>
            <person name="Halter G.M."/>
            <person name="Han M.V."/>
            <person name="Heger A."/>
            <person name="Hillier L."/>
            <person name="Hinrichs A.S."/>
            <person name="Holmes I."/>
            <person name="Hoskins R.A."/>
            <person name="Hubisz M.J."/>
            <person name="Hultmark D."/>
            <person name="Huntley M.A."/>
            <person name="Jaffe D.B."/>
            <person name="Jagadeeshan S."/>
            <person name="Jeck W.R."/>
            <person name="Johnson J."/>
            <person name="Jones C.D."/>
            <person name="Jordan W.C."/>
            <person name="Karpen G.H."/>
            <person name="Kataoka E."/>
            <person name="Keightley P.D."/>
            <person name="Kheradpour P."/>
            <person name="Kirkness E.F."/>
            <person name="Koerich L.B."/>
            <person name="Kristiansen K."/>
            <person name="Kudrna D."/>
            <person name="Kulathinal R.J."/>
            <person name="Kumar S."/>
            <person name="Kwok R."/>
            <person name="Lander E."/>
            <person name="Langley C.H."/>
            <person name="Lapoint R."/>
            <person name="Lazzaro B.P."/>
            <person name="Lee S.J."/>
            <person name="Levesque L."/>
            <person name="Li R."/>
            <person name="Lin C.F."/>
            <person name="Lin M.F."/>
            <person name="Lindblad-Toh K."/>
            <person name="Llopart A."/>
            <person name="Long M."/>
            <person name="Low L."/>
            <person name="Lozovsky E."/>
            <person name="Lu J."/>
            <person name="Luo M."/>
            <person name="Machado C.A."/>
            <person name="Makalowski W."/>
            <person name="Marzo M."/>
            <person name="Matsuda M."/>
            <person name="Matzkin L."/>
            <person name="McAllister B."/>
            <person name="McBride C.S."/>
            <person name="McKernan B."/>
            <person name="McKernan K."/>
            <person name="Mendez-Lago M."/>
            <person name="Minx P."/>
            <person name="Mollenhauer M.U."/>
            <person name="Montooth K."/>
            <person name="Mount S.M."/>
            <person name="Mu X."/>
            <person name="Myers E."/>
            <person name="Negre B."/>
            <person name="Newfeld S."/>
            <person name="Nielsen R."/>
            <person name="Noor M.A."/>
            <person name="O'Grady P."/>
            <person name="Pachter L."/>
            <person name="Papaceit M."/>
            <person name="Parisi M.J."/>
            <person name="Parisi M."/>
            <person name="Parts L."/>
            <person name="Pedersen J.S."/>
            <person name="Pesole G."/>
            <person name="Phillippy A.M."/>
            <person name="Ponting C.P."/>
            <person name="Pop M."/>
            <person name="Porcelli D."/>
            <person name="Powell J.R."/>
            <person name="Prohaska S."/>
            <person name="Pruitt K."/>
            <person name="Puig M."/>
            <person name="Quesneville H."/>
            <person name="Ram K.R."/>
            <person name="Rand D."/>
            <person name="Rasmussen M.D."/>
            <person name="Reed L.K."/>
            <person name="Reenan R."/>
            <person name="Reily A."/>
            <person name="Remington K.A."/>
            <person name="Rieger T.T."/>
            <person name="Ritchie M.G."/>
            <person name="Robin C."/>
            <person name="Rogers Y.H."/>
            <person name="Rohde C."/>
            <person name="Rozas J."/>
            <person name="Rubenfield M.J."/>
            <person name="Ruiz A."/>
            <person name="Russo S."/>
            <person name="Salzberg S.L."/>
            <person name="Sanchez-Gracia A."/>
            <person name="Saranga D.J."/>
            <person name="Sato H."/>
            <person name="Schaeffer S.W."/>
            <person name="Schatz M.C."/>
            <person name="Schlenke T."/>
            <person name="Schwartz R."/>
            <person name="Segarra C."/>
            <person name="Singh R.S."/>
            <person name="Sirot L."/>
            <person name="Sirota M."/>
            <person name="Sisneros N.B."/>
            <person name="Smith C.D."/>
            <person name="Smith T.F."/>
            <person name="Spieth J."/>
            <person name="Stage D.E."/>
            <person name="Stark A."/>
            <person name="Stephan W."/>
            <person name="Strausberg R.L."/>
            <person name="Strempel S."/>
            <person name="Sturgill D."/>
            <person name="Sutton G."/>
            <person name="Sutton G.G."/>
            <person name="Tao W."/>
            <person name="Teichmann S."/>
            <person name="Tobari Y.N."/>
            <person name="Tomimura Y."/>
            <person name="Tsolas J.M."/>
            <person name="Valente V.L."/>
            <person name="Venter E."/>
            <person name="Venter J.C."/>
            <person name="Vicario S."/>
            <person name="Vieira F.G."/>
            <person name="Vilella A.J."/>
            <person name="Villasante A."/>
            <person name="Walenz B."/>
            <person name="Wang J."/>
            <person name="Wasserman M."/>
            <person name="Watts T."/>
            <person name="Wilson D."/>
            <person name="Wilson R.K."/>
            <person name="Wing R.A."/>
            <person name="Wolfner M.F."/>
            <person name="Wong A."/>
            <person name="Wong G.K."/>
            <person name="Wu C.I."/>
            <person name="Wu G."/>
            <person name="Yamamoto D."/>
            <person name="Yang H.P."/>
            <person name="Yang S.P."/>
            <person name="Yorke J.A."/>
            <person name="Yoshida K."/>
            <person name="Zdobnov E."/>
            <person name="Zhang P."/>
            <person name="Zhang Y."/>
            <person name="Zimin A.V."/>
            <person name="Baldwin J."/>
            <person name="Abdouelleil A."/>
            <person name="Abdulkadir J."/>
            <person name="Abebe A."/>
            <person name="Abera B."/>
            <person name="Abreu J."/>
            <person name="Acer S.C."/>
            <person name="Aftuck L."/>
            <person name="Alexander A."/>
            <person name="An P."/>
            <person name="Anderson E."/>
            <person name="Anderson S."/>
            <person name="Arachi H."/>
            <person name="Azer M."/>
            <person name="Bachantsang P."/>
            <person name="Barry A."/>
            <person name="Bayul T."/>
            <person name="Berlin A."/>
            <person name="Bessette D."/>
            <person name="Bloom T."/>
            <person name="Blye J."/>
            <person name="Boguslavskiy L."/>
            <person name="Bonnet C."/>
            <person name="Boukhgalter B."/>
            <person name="Bourzgui I."/>
            <person name="Brown A."/>
            <person name="Cahill P."/>
            <person name="Channer S."/>
            <person name="Cheshatsang Y."/>
            <person name="Chuda L."/>
            <person name="Citroen M."/>
            <person name="Collymore A."/>
            <person name="Cooke P."/>
            <person name="Costello M."/>
            <person name="D'Aco K."/>
            <person name="Daza R."/>
            <person name="De Haan G."/>
            <person name="DeGray S."/>
            <person name="DeMaso C."/>
            <person name="Dhargay N."/>
            <person name="Dooley K."/>
            <person name="Dooley E."/>
            <person name="Doricent M."/>
            <person name="Dorje P."/>
            <person name="Dorjee K."/>
            <person name="Dupes A."/>
            <person name="Elong R."/>
            <person name="Falk J."/>
            <person name="Farina A."/>
            <person name="Faro S."/>
            <person name="Ferguson D."/>
            <person name="Fisher S."/>
            <person name="Foley C.D."/>
            <person name="Franke A."/>
            <person name="Friedrich D."/>
            <person name="Gadbois L."/>
            <person name="Gearin G."/>
            <person name="Gearin C.R."/>
            <person name="Giannoukos G."/>
            <person name="Goode T."/>
            <person name="Graham J."/>
            <person name="Grandbois E."/>
            <person name="Grewal S."/>
            <person name="Gyaltsen K."/>
            <person name="Hafez N."/>
            <person name="Hagos B."/>
            <person name="Hall J."/>
            <person name="Henson C."/>
            <person name="Hollinger A."/>
            <person name="Honan T."/>
            <person name="Huard M.D."/>
            <person name="Hughes L."/>
            <person name="Hurhula B."/>
            <person name="Husby M.E."/>
            <person name="Kamat A."/>
            <person name="Kanga B."/>
            <person name="Kashin S."/>
            <person name="Khazanovich D."/>
            <person name="Kisner P."/>
            <person name="Lance K."/>
            <person name="Lara M."/>
            <person name="Lee W."/>
            <person name="Lennon N."/>
            <person name="Letendre F."/>
            <person name="LeVine R."/>
            <person name="Lipovsky A."/>
            <person name="Liu X."/>
            <person name="Liu J."/>
            <person name="Liu S."/>
            <person name="Lokyitsang T."/>
            <person name="Lokyitsang Y."/>
            <person name="Lubonja R."/>
            <person name="Lui A."/>
            <person name="MacDonald P."/>
            <person name="Magnisalis V."/>
            <person name="Maru K."/>
            <person name="Matthews C."/>
            <person name="McCusker W."/>
            <person name="McDonough S."/>
            <person name="Mehta T."/>
            <person name="Meldrim J."/>
            <person name="Meneus L."/>
            <person name="Mihai O."/>
            <person name="Mihalev A."/>
            <person name="Mihova T."/>
            <person name="Mittelman R."/>
            <person name="Mlenga V."/>
            <person name="Montmayeur A."/>
            <person name="Mulrain L."/>
            <person name="Navidi A."/>
            <person name="Naylor J."/>
            <person name="Negash T."/>
            <person name="Nguyen T."/>
            <person name="Nguyen N."/>
            <person name="Nicol R."/>
            <person name="Norbu C."/>
            <person name="Norbu N."/>
            <person name="Novod N."/>
            <person name="O'Neill B."/>
            <person name="Osman S."/>
            <person name="Markiewicz E."/>
            <person name="Oyono O.L."/>
            <person name="Patti C."/>
            <person name="Phunkhang P."/>
            <person name="Pierre F."/>
            <person name="Priest M."/>
            <person name="Raghuraman S."/>
            <person name="Rege F."/>
            <person name="Reyes R."/>
            <person name="Rise C."/>
            <person name="Rogov P."/>
            <person name="Ross K."/>
            <person name="Ryan E."/>
            <person name="Settipalli S."/>
            <person name="Shea T."/>
            <person name="Sherpa N."/>
            <person name="Shi L."/>
            <person name="Shih D."/>
            <person name="Sparrow T."/>
            <person name="Spaulding J."/>
            <person name="Stalker J."/>
            <person name="Stange-Thomann N."/>
            <person name="Stavropoulos S."/>
            <person name="Stone C."/>
            <person name="Strader C."/>
            <person name="Tesfaye S."/>
            <person name="Thomson T."/>
            <person name="Thoulutsang Y."/>
            <person name="Thoulutsang D."/>
            <person name="Topham K."/>
            <person name="Topping I."/>
            <person name="Tsamla T."/>
            <person name="Vassiliev H."/>
            <person name="Vo A."/>
            <person name="Wangchuk T."/>
            <person name="Wangdi T."/>
            <person name="Weiand M."/>
            <person name="Wilkinson J."/>
            <person name="Wilson A."/>
            <person name="Yadav S."/>
            <person name="Young G."/>
            <person name="Yu Q."/>
            <person name="Zembek L."/>
            <person name="Zhong D."/>
            <person name="Zimmer A."/>
            <person name="Zwirko Z."/>
            <person name="Jaffe D.B."/>
            <person name="Alvarez P."/>
            <person name="Brockman W."/>
            <person name="Butler J."/>
            <person name="Chin C."/>
            <person name="Gnerre S."/>
            <person name="Grabherr M."/>
            <person name="Kleber M."/>
            <person name="Mauceli E."/>
            <person name="MacCallum I."/>
        </authorList>
    </citation>
    <scope>NUCLEOTIDE SEQUENCE [LARGE SCALE GENOMIC DNA]</scope>
    <source>
        <strain evidence="23">Rob3c / Tucson 14021-0248.25</strain>
    </source>
</reference>
<dbReference type="GO" id="GO:0030513">
    <property type="term" value="P:positive regulation of BMP signaling pathway"/>
    <property type="evidence" value="ECO:0007669"/>
    <property type="project" value="EnsemblMetazoa"/>
</dbReference>
<feature type="domain" description="CUB" evidence="19">
    <location>
        <begin position="2088"/>
        <end position="2200"/>
    </location>
</feature>
<feature type="binding site" evidence="16">
    <location>
        <position position="1526"/>
    </location>
    <ligand>
        <name>Zn(2+)</name>
        <dbReference type="ChEBI" id="CHEBI:29105"/>
        <note>catalytic</note>
    </ligand>
</feature>
<feature type="region of interest" description="Disordered" evidence="18">
    <location>
        <begin position="433"/>
        <end position="496"/>
    </location>
</feature>
<dbReference type="OMA" id="NNHAAWM"/>
<feature type="domain" description="CUB" evidence="19">
    <location>
        <begin position="1271"/>
        <end position="1360"/>
    </location>
</feature>
<proteinExistence type="predicted"/>
<dbReference type="GO" id="GO:0004222">
    <property type="term" value="F:metalloendopeptidase activity"/>
    <property type="evidence" value="ECO:0007669"/>
    <property type="project" value="UniProtKB-UniRule"/>
</dbReference>
<dbReference type="FunFam" id="2.60.120.290:FF:000005">
    <property type="entry name" value="Procollagen C-endopeptidase enhancer 1"/>
    <property type="match status" value="1"/>
</dbReference>
<dbReference type="SUPFAM" id="SSF49854">
    <property type="entry name" value="Spermadhesin, CUB domain"/>
    <property type="match status" value="10"/>
</dbReference>
<feature type="domain" description="EGF-like" evidence="20">
    <location>
        <begin position="1882"/>
        <end position="1922"/>
    </location>
</feature>
<dbReference type="FunFam" id="2.60.120.290:FF:000052">
    <property type="entry name" value="Metalloendopeptidase"/>
    <property type="match status" value="2"/>
</dbReference>
<evidence type="ECO:0000256" key="13">
    <source>
        <dbReference type="ARBA" id="ARBA00023180"/>
    </source>
</evidence>
<evidence type="ECO:0000259" key="19">
    <source>
        <dbReference type="PROSITE" id="PS01180"/>
    </source>
</evidence>
<feature type="region of interest" description="Disordered" evidence="18">
    <location>
        <begin position="396"/>
        <end position="420"/>
    </location>
</feature>
<keyword evidence="1" id="KW-0217">Developmental protein</keyword>
<dbReference type="InterPro" id="IPR024079">
    <property type="entry name" value="MetalloPept_cat_dom_sf"/>
</dbReference>
<evidence type="ECO:0000256" key="7">
    <source>
        <dbReference type="ARBA" id="ARBA00022801"/>
    </source>
</evidence>
<comment type="caution">
    <text evidence="15">Lacks conserved residue(s) required for the propagation of feature annotation.</text>
</comment>
<feature type="active site" evidence="16">
    <location>
        <position position="615"/>
    </location>
</feature>
<evidence type="ECO:0000256" key="16">
    <source>
        <dbReference type="PROSITE-ProRule" id="PRU01211"/>
    </source>
</evidence>
<dbReference type="SMART" id="SM00042">
    <property type="entry name" value="CUB"/>
    <property type="match status" value="10"/>
</dbReference>
<feature type="signal peptide" evidence="17">
    <location>
        <begin position="1"/>
        <end position="33"/>
    </location>
</feature>
<feature type="region of interest" description="Disordered" evidence="18">
    <location>
        <begin position="39"/>
        <end position="97"/>
    </location>
</feature>
<feature type="compositionally biased region" description="Polar residues" evidence="18">
    <location>
        <begin position="359"/>
        <end position="370"/>
    </location>
</feature>
<dbReference type="EMBL" id="CH480815">
    <property type="protein sequence ID" value="EDW43536.1"/>
    <property type="molecule type" value="Genomic_DNA"/>
</dbReference>
<dbReference type="PROSITE" id="PS01187">
    <property type="entry name" value="EGF_CA"/>
    <property type="match status" value="4"/>
</dbReference>
<name>B4HH60_DROSE</name>
<feature type="compositionally biased region" description="Basic residues" evidence="18">
    <location>
        <begin position="433"/>
        <end position="471"/>
    </location>
</feature>
<dbReference type="GO" id="GO:0016485">
    <property type="term" value="P:protein processing"/>
    <property type="evidence" value="ECO:0007669"/>
    <property type="project" value="EnsemblMetazoa"/>
</dbReference>
<feature type="domain" description="CUB" evidence="19">
    <location>
        <begin position="1631"/>
        <end position="1768"/>
    </location>
</feature>
<keyword evidence="23" id="KW-1185">Reference proteome</keyword>
<evidence type="ECO:0000256" key="14">
    <source>
        <dbReference type="PROSITE-ProRule" id="PRU00059"/>
    </source>
</evidence>
<dbReference type="Pfam" id="PF07645">
    <property type="entry name" value="EGF_CA"/>
    <property type="match status" value="1"/>
</dbReference>
<dbReference type="SMART" id="SM00235">
    <property type="entry name" value="ZnMc"/>
    <property type="match status" value="2"/>
</dbReference>
<feature type="binding site" evidence="16">
    <location>
        <position position="614"/>
    </location>
    <ligand>
        <name>Zn(2+)</name>
        <dbReference type="ChEBI" id="CHEBI:29105"/>
        <note>catalytic</note>
    </ligand>
</feature>